<accession>A0A3M8CM24</accession>
<comment type="caution">
    <text evidence="1">The sequence shown here is derived from an EMBL/GenBank/DDBJ whole genome shotgun (WGS) entry which is preliminary data.</text>
</comment>
<dbReference type="AlphaFoldDB" id="A0A3M8CM24"/>
<dbReference type="EMBL" id="RHHT01000035">
    <property type="protein sequence ID" value="RNB76724.1"/>
    <property type="molecule type" value="Genomic_DNA"/>
</dbReference>
<evidence type="ECO:0000313" key="2">
    <source>
        <dbReference type="Proteomes" id="UP000281915"/>
    </source>
</evidence>
<proteinExistence type="predicted"/>
<protein>
    <submittedName>
        <fullName evidence="1">Uncharacterized protein</fullName>
    </submittedName>
</protein>
<sequence>MKGETQPGQKSRGNRHIRRILLQAGMKRYIVMHLFAYPSAGSQQNAAVPTRRHRKHHLRSSGYRFDRADQHAAGTAHGLFQGKRLQLLDRPKTLHLPTLHVKAVIGRQMLDACKGSAVTRP</sequence>
<gene>
    <name evidence="1" type="ORF">EDM58_16975</name>
</gene>
<name>A0A3M8CM24_9BACL</name>
<evidence type="ECO:0000313" key="1">
    <source>
        <dbReference type="EMBL" id="RNB76724.1"/>
    </source>
</evidence>
<dbReference type="Proteomes" id="UP000281915">
    <property type="component" value="Unassembled WGS sequence"/>
</dbReference>
<reference evidence="1 2" key="1">
    <citation type="submission" date="2018-10" db="EMBL/GenBank/DDBJ databases">
        <title>Phylogenomics of Brevibacillus.</title>
        <authorList>
            <person name="Dunlap C."/>
        </authorList>
    </citation>
    <scope>NUCLEOTIDE SEQUENCE [LARGE SCALE GENOMIC DNA]</scope>
    <source>
        <strain evidence="1 2">JCM 15085</strain>
    </source>
</reference>
<organism evidence="1 2">
    <name type="scientific">Brevibacillus panacihumi</name>
    <dbReference type="NCBI Taxonomy" id="497735"/>
    <lineage>
        <taxon>Bacteria</taxon>
        <taxon>Bacillati</taxon>
        <taxon>Bacillota</taxon>
        <taxon>Bacilli</taxon>
        <taxon>Bacillales</taxon>
        <taxon>Paenibacillaceae</taxon>
        <taxon>Brevibacillus</taxon>
    </lineage>
</organism>